<evidence type="ECO:0000256" key="1">
    <source>
        <dbReference type="ARBA" id="ARBA00005953"/>
    </source>
</evidence>
<dbReference type="AlphaFoldDB" id="A0ABD6C7B6"/>
<gene>
    <name evidence="3" type="ORF">ACFR9U_04120</name>
</gene>
<dbReference type="SUPFAM" id="SSF54637">
    <property type="entry name" value="Thioesterase/thiol ester dehydrase-isomerase"/>
    <property type="match status" value="1"/>
</dbReference>
<sequence>MTDAAFEFVTEMEIRYRDLDPWDHVNNVVYGTYLEQARIEYMDAVIDEPLEDRDFVLAHLELDYHQSVEYRHDLTVAVRASDMGTSSLSFAYEVRADGDVAATGETTQVHMGADGPAPLPESWRETIERFEPALD</sequence>
<dbReference type="EC" id="3.1.2.-" evidence="3"/>
<dbReference type="Gene3D" id="3.10.129.10">
    <property type="entry name" value="Hotdog Thioesterase"/>
    <property type="match status" value="1"/>
</dbReference>
<keyword evidence="4" id="KW-1185">Reference proteome</keyword>
<dbReference type="InterPro" id="IPR029069">
    <property type="entry name" value="HotDog_dom_sf"/>
</dbReference>
<organism evidence="3 4">
    <name type="scientific">Halorientalis brevis</name>
    <dbReference type="NCBI Taxonomy" id="1126241"/>
    <lineage>
        <taxon>Archaea</taxon>
        <taxon>Methanobacteriati</taxon>
        <taxon>Methanobacteriota</taxon>
        <taxon>Stenosarchaea group</taxon>
        <taxon>Halobacteria</taxon>
        <taxon>Halobacteriales</taxon>
        <taxon>Haloarculaceae</taxon>
        <taxon>Halorientalis</taxon>
    </lineage>
</organism>
<dbReference type="PANTHER" id="PTHR31793:SF27">
    <property type="entry name" value="NOVEL THIOESTERASE SUPERFAMILY DOMAIN AND SAPOSIN A-TYPE DOMAIN CONTAINING PROTEIN (0610012H03RIK)"/>
    <property type="match status" value="1"/>
</dbReference>
<name>A0ABD6C7B6_9EURY</name>
<evidence type="ECO:0000313" key="4">
    <source>
        <dbReference type="Proteomes" id="UP001597119"/>
    </source>
</evidence>
<keyword evidence="2 3" id="KW-0378">Hydrolase</keyword>
<dbReference type="Pfam" id="PF13279">
    <property type="entry name" value="4HBT_2"/>
    <property type="match status" value="1"/>
</dbReference>
<dbReference type="EMBL" id="JBHUDJ010000002">
    <property type="protein sequence ID" value="MFD1586157.1"/>
    <property type="molecule type" value="Genomic_DNA"/>
</dbReference>
<accession>A0ABD6C7B6</accession>
<comment type="caution">
    <text evidence="3">The sequence shown here is derived from an EMBL/GenBank/DDBJ whole genome shotgun (WGS) entry which is preliminary data.</text>
</comment>
<evidence type="ECO:0000313" key="3">
    <source>
        <dbReference type="EMBL" id="MFD1586157.1"/>
    </source>
</evidence>
<dbReference type="PANTHER" id="PTHR31793">
    <property type="entry name" value="4-HYDROXYBENZOYL-COA THIOESTERASE FAMILY MEMBER"/>
    <property type="match status" value="1"/>
</dbReference>
<comment type="similarity">
    <text evidence="1">Belongs to the 4-hydroxybenzoyl-CoA thioesterase family.</text>
</comment>
<dbReference type="GO" id="GO:0016787">
    <property type="term" value="F:hydrolase activity"/>
    <property type="evidence" value="ECO:0007669"/>
    <property type="project" value="UniProtKB-KW"/>
</dbReference>
<dbReference type="CDD" id="cd00586">
    <property type="entry name" value="4HBT"/>
    <property type="match status" value="1"/>
</dbReference>
<dbReference type="RefSeq" id="WP_247376456.1">
    <property type="nucleotide sequence ID" value="NZ_JALLGV010000002.1"/>
</dbReference>
<proteinExistence type="inferred from homology"/>
<reference evidence="3 4" key="1">
    <citation type="journal article" date="2019" name="Int. J. Syst. Evol. Microbiol.">
        <title>The Global Catalogue of Microorganisms (GCM) 10K type strain sequencing project: providing services to taxonomists for standard genome sequencing and annotation.</title>
        <authorList>
            <consortium name="The Broad Institute Genomics Platform"/>
            <consortium name="The Broad Institute Genome Sequencing Center for Infectious Disease"/>
            <person name="Wu L."/>
            <person name="Ma J."/>
        </authorList>
    </citation>
    <scope>NUCLEOTIDE SEQUENCE [LARGE SCALE GENOMIC DNA]</scope>
    <source>
        <strain evidence="3 4">CGMCC 1.12125</strain>
    </source>
</reference>
<protein>
    <submittedName>
        <fullName evidence="3">Acyl-CoA thioesterase</fullName>
        <ecNumber evidence="3">3.1.2.-</ecNumber>
    </submittedName>
</protein>
<dbReference type="InterPro" id="IPR050563">
    <property type="entry name" value="4-hydroxybenzoyl-CoA_TE"/>
</dbReference>
<dbReference type="Proteomes" id="UP001597119">
    <property type="component" value="Unassembled WGS sequence"/>
</dbReference>
<evidence type="ECO:0000256" key="2">
    <source>
        <dbReference type="ARBA" id="ARBA00022801"/>
    </source>
</evidence>